<organism evidence="2">
    <name type="scientific">Phallusia mammillata</name>
    <dbReference type="NCBI Taxonomy" id="59560"/>
    <lineage>
        <taxon>Eukaryota</taxon>
        <taxon>Metazoa</taxon>
        <taxon>Chordata</taxon>
        <taxon>Tunicata</taxon>
        <taxon>Ascidiacea</taxon>
        <taxon>Phlebobranchia</taxon>
        <taxon>Ascidiidae</taxon>
        <taxon>Phallusia</taxon>
    </lineage>
</organism>
<sequence length="472" mass="52716">MSSNSGGGWTLVASIHNGDGSEYCGSGDMWSKTPSGSAFENWLNLKTFGRPEGATGQDYKSKALYAVNASDMMIWHVPNGLNLSAISSGAFFKYHTTNGFLQKYGSNLRSLFTQYFLLARSSPKCPDNISGHPVGECSLDSKIFGKIWECVKYNDWYNLWPGRRSFLGRSFDPLPIVEVDKMTIRFDTQKTMNINKTGNYSVPGFKSILAEMQVIPWTLGSTLVWIPLPHIDVDVDVKVTWGSFGEDVEFVSSSLYHNDYDIRFGAMCGGPYCKVLFTVTNSVNLGTRFSSNSQSTKFYQKDNLTSVEVQIKNMNKATLIGYAIVHRIFASPESYPRDGDDWIRVLKYLPSCFDKALLGRHKGIPSLSVPVKFIKGYMNYNQPDVTPGFIEFRKYGSVEYPYPICPGVRLENNADPSLFCIGGISSGSLHSAKGCGDFSAWARLEAHKEKRTNSTTKYDVTDLTSTLLLFYR</sequence>
<evidence type="ECO:0000256" key="1">
    <source>
        <dbReference type="ARBA" id="ARBA00023157"/>
    </source>
</evidence>
<accession>A0A6F9DIS2</accession>
<dbReference type="AlphaFoldDB" id="A0A6F9DIS2"/>
<reference evidence="2" key="1">
    <citation type="submission" date="2020-04" db="EMBL/GenBank/DDBJ databases">
        <authorList>
            <person name="Neveu A P."/>
        </authorList>
    </citation>
    <scope>NUCLEOTIDE SEQUENCE</scope>
    <source>
        <tissue evidence="2">Whole embryo</tissue>
    </source>
</reference>
<dbReference type="EMBL" id="LR786943">
    <property type="protein sequence ID" value="CAB3262805.1"/>
    <property type="molecule type" value="mRNA"/>
</dbReference>
<dbReference type="GO" id="GO:0005615">
    <property type="term" value="C:extracellular space"/>
    <property type="evidence" value="ECO:0007669"/>
    <property type="project" value="TreeGrafter"/>
</dbReference>
<dbReference type="PANTHER" id="PTHR16146:SF46">
    <property type="entry name" value="INTELECTIN-1A-RELATED"/>
    <property type="match status" value="1"/>
</dbReference>
<dbReference type="GO" id="GO:0070492">
    <property type="term" value="F:oligosaccharide binding"/>
    <property type="evidence" value="ECO:0007669"/>
    <property type="project" value="TreeGrafter"/>
</dbReference>
<gene>
    <name evidence="2" type="primary">LOC100183495-002</name>
</gene>
<dbReference type="PANTHER" id="PTHR16146">
    <property type="entry name" value="INTELECTIN"/>
    <property type="match status" value="1"/>
</dbReference>
<protein>
    <submittedName>
        <fullName evidence="2">Uncharacterized protein LOC100183495</fullName>
    </submittedName>
</protein>
<keyword evidence="1" id="KW-1015">Disulfide bond</keyword>
<evidence type="ECO:0000313" key="2">
    <source>
        <dbReference type="EMBL" id="CAB3262805.1"/>
    </source>
</evidence>
<name>A0A6F9DIS2_9ASCI</name>
<dbReference type="SUPFAM" id="SSF56496">
    <property type="entry name" value="Fibrinogen C-terminal domain-like"/>
    <property type="match status" value="1"/>
</dbReference>
<dbReference type="InterPro" id="IPR036056">
    <property type="entry name" value="Fibrinogen-like_C"/>
</dbReference>
<proteinExistence type="evidence at transcript level"/>